<keyword evidence="1" id="KW-1003">Cell membrane</keyword>
<comment type="caution">
    <text evidence="3">The sequence shown here is derived from an EMBL/GenBank/DDBJ whole genome shotgun (WGS) entry which is preliminary data.</text>
</comment>
<evidence type="ECO:0000256" key="1">
    <source>
        <dbReference type="HAMAP-Rule" id="MF_00386"/>
    </source>
</evidence>
<evidence type="ECO:0000313" key="4">
    <source>
        <dbReference type="Proteomes" id="UP000245048"/>
    </source>
</evidence>
<dbReference type="EMBL" id="PDOA01000001">
    <property type="protein sequence ID" value="PWC30851.1"/>
    <property type="molecule type" value="Genomic_DNA"/>
</dbReference>
<accession>A0A2U1VA92</accession>
<comment type="subcellular location">
    <subcellularLocation>
        <location evidence="1">Cell membrane</location>
        <topology evidence="1">Peripheral membrane protein</topology>
        <orientation evidence="1">Cytoplasmic side</orientation>
    </subcellularLocation>
</comment>
<dbReference type="HAMAP" id="MF_00386">
    <property type="entry name" value="UPF0161_YidD"/>
    <property type="match status" value="1"/>
</dbReference>
<organism evidence="3 4">
    <name type="scientific">Teichococcus aestuarii</name>
    <dbReference type="NCBI Taxonomy" id="568898"/>
    <lineage>
        <taxon>Bacteria</taxon>
        <taxon>Pseudomonadati</taxon>
        <taxon>Pseudomonadota</taxon>
        <taxon>Alphaproteobacteria</taxon>
        <taxon>Acetobacterales</taxon>
        <taxon>Roseomonadaceae</taxon>
        <taxon>Roseomonas</taxon>
    </lineage>
</organism>
<feature type="compositionally biased region" description="Low complexity" evidence="2">
    <location>
        <begin position="80"/>
        <end position="93"/>
    </location>
</feature>
<dbReference type="RefSeq" id="WP_109515421.1">
    <property type="nucleotide sequence ID" value="NZ_PDOA01000001.1"/>
</dbReference>
<dbReference type="Proteomes" id="UP000245048">
    <property type="component" value="Unassembled WGS sequence"/>
</dbReference>
<comment type="similarity">
    <text evidence="1">Belongs to the UPF0161 family.</text>
</comment>
<comment type="function">
    <text evidence="1">Could be involved in insertion of integral membrane proteins into the membrane.</text>
</comment>
<dbReference type="Pfam" id="PF01809">
    <property type="entry name" value="YidD"/>
    <property type="match status" value="1"/>
</dbReference>
<dbReference type="NCBIfam" id="TIGR00278">
    <property type="entry name" value="membrane protein insertion efficiency factor YidD"/>
    <property type="match status" value="1"/>
</dbReference>
<dbReference type="InterPro" id="IPR002696">
    <property type="entry name" value="Membr_insert_effic_factor_YidD"/>
</dbReference>
<protein>
    <recommendedName>
        <fullName evidence="1">Putative membrane protein insertion efficiency factor</fullName>
    </recommendedName>
</protein>
<dbReference type="OrthoDB" id="9801753at2"/>
<feature type="compositionally biased region" description="Pro residues" evidence="2">
    <location>
        <begin position="94"/>
        <end position="104"/>
    </location>
</feature>
<dbReference type="AlphaFoldDB" id="A0A2U1VA92"/>
<proteinExistence type="inferred from homology"/>
<keyword evidence="4" id="KW-1185">Reference proteome</keyword>
<name>A0A2U1VA92_9PROT</name>
<dbReference type="SMART" id="SM01234">
    <property type="entry name" value="Haemolytic"/>
    <property type="match status" value="1"/>
</dbReference>
<dbReference type="PANTHER" id="PTHR33383:SF1">
    <property type="entry name" value="MEMBRANE PROTEIN INSERTION EFFICIENCY FACTOR-RELATED"/>
    <property type="match status" value="1"/>
</dbReference>
<dbReference type="PANTHER" id="PTHR33383">
    <property type="entry name" value="MEMBRANE PROTEIN INSERTION EFFICIENCY FACTOR-RELATED"/>
    <property type="match status" value="1"/>
</dbReference>
<keyword evidence="1" id="KW-0472">Membrane</keyword>
<evidence type="ECO:0000313" key="3">
    <source>
        <dbReference type="EMBL" id="PWC30851.1"/>
    </source>
</evidence>
<sequence>MNRLAGHRRASPAAWVLKGAVRTYQLTLRGVIGSHCRFYPHCSAYAIEALDIHGAARGSWLAARRILRCHPWHPGGYDPVPAVTAPDATEPAPDTAPPPCPPPRAVAHTKA</sequence>
<gene>
    <name evidence="3" type="ORF">CR165_02840</name>
</gene>
<dbReference type="GO" id="GO:0005886">
    <property type="term" value="C:plasma membrane"/>
    <property type="evidence" value="ECO:0007669"/>
    <property type="project" value="UniProtKB-SubCell"/>
</dbReference>
<reference evidence="4" key="1">
    <citation type="submission" date="2017-10" db="EMBL/GenBank/DDBJ databases">
        <authorList>
            <person name="Toshchakov S.V."/>
            <person name="Goeva M.A."/>
        </authorList>
    </citation>
    <scope>NUCLEOTIDE SEQUENCE [LARGE SCALE GENOMIC DNA]</scope>
    <source>
        <strain evidence="4">JR1/69-1-13</strain>
    </source>
</reference>
<feature type="region of interest" description="Disordered" evidence="2">
    <location>
        <begin position="80"/>
        <end position="111"/>
    </location>
</feature>
<evidence type="ECO:0000256" key="2">
    <source>
        <dbReference type="SAM" id="MobiDB-lite"/>
    </source>
</evidence>